<accession>A0A1M7L2H9</accession>
<dbReference type="SUPFAM" id="SSF53383">
    <property type="entry name" value="PLP-dependent transferases"/>
    <property type="match status" value="1"/>
</dbReference>
<keyword evidence="2" id="KW-0210">Decarboxylase</keyword>
<evidence type="ECO:0000313" key="4">
    <source>
        <dbReference type="Proteomes" id="UP000184364"/>
    </source>
</evidence>
<dbReference type="InterPro" id="IPR015424">
    <property type="entry name" value="PyrdxlP-dep_Trfase"/>
</dbReference>
<protein>
    <recommendedName>
        <fullName evidence="5">Histidine decarboxylase</fullName>
    </recommendedName>
</protein>
<keyword evidence="2" id="KW-0456">Lyase</keyword>
<sequence>MNKNLSPKDLERLDLLEKDLHESSSHLLGYPCTIDFDYSLLSKFLKYPVNNVGDAYYSGGTYQINTHTFEREVNDFFAQMFNAPSEDYWGYITNGSTEGNLYGLYLARQLYPLGIVNFSEDSHYSIQKI</sequence>
<evidence type="ECO:0000256" key="2">
    <source>
        <dbReference type="ARBA" id="ARBA00022793"/>
    </source>
</evidence>
<evidence type="ECO:0000313" key="3">
    <source>
        <dbReference type="EMBL" id="SHM72078.1"/>
    </source>
</evidence>
<dbReference type="Gene3D" id="3.40.640.10">
    <property type="entry name" value="Type I PLP-dependent aspartate aminotransferase-like (Major domain)"/>
    <property type="match status" value="1"/>
</dbReference>
<evidence type="ECO:0000256" key="1">
    <source>
        <dbReference type="ARBA" id="ARBA00009533"/>
    </source>
</evidence>
<dbReference type="AlphaFoldDB" id="A0A1M7L2H9"/>
<dbReference type="GO" id="GO:0016831">
    <property type="term" value="F:carboxy-lyase activity"/>
    <property type="evidence" value="ECO:0007669"/>
    <property type="project" value="UniProtKB-KW"/>
</dbReference>
<dbReference type="RefSeq" id="WP_073298047.1">
    <property type="nucleotide sequence ID" value="NZ_FRAV01000081.1"/>
</dbReference>
<name>A0A1M7L2H9_9FLAO</name>
<dbReference type="InterPro" id="IPR015421">
    <property type="entry name" value="PyrdxlP-dep_Trfase_major"/>
</dbReference>
<dbReference type="EMBL" id="FRAV01000081">
    <property type="protein sequence ID" value="SHM72078.1"/>
    <property type="molecule type" value="Genomic_DNA"/>
</dbReference>
<evidence type="ECO:0008006" key="5">
    <source>
        <dbReference type="Google" id="ProtNLM"/>
    </source>
</evidence>
<reference evidence="4" key="1">
    <citation type="submission" date="2016-11" db="EMBL/GenBank/DDBJ databases">
        <authorList>
            <person name="Varghese N."/>
            <person name="Submissions S."/>
        </authorList>
    </citation>
    <scope>NUCLEOTIDE SEQUENCE [LARGE SCALE GENOMIC DNA]</scope>
    <source>
        <strain evidence="4">DSM 26899</strain>
    </source>
</reference>
<dbReference type="Proteomes" id="UP000184364">
    <property type="component" value="Unassembled WGS sequence"/>
</dbReference>
<dbReference type="STRING" id="1302687.SAMN05444267_10811"/>
<gene>
    <name evidence="3" type="ORF">SAMN05444267_10811</name>
</gene>
<dbReference type="PANTHER" id="PTHR46101:SF2">
    <property type="entry name" value="SERINE DECARBOXYLASE"/>
    <property type="match status" value="1"/>
</dbReference>
<proteinExistence type="inferred from homology"/>
<organism evidence="3 4">
    <name type="scientific">Chryseobacterium polytrichastri</name>
    <dbReference type="NCBI Taxonomy" id="1302687"/>
    <lineage>
        <taxon>Bacteria</taxon>
        <taxon>Pseudomonadati</taxon>
        <taxon>Bacteroidota</taxon>
        <taxon>Flavobacteriia</taxon>
        <taxon>Flavobacteriales</taxon>
        <taxon>Weeksellaceae</taxon>
        <taxon>Chryseobacterium group</taxon>
        <taxon>Chryseobacterium</taxon>
    </lineage>
</organism>
<keyword evidence="4" id="KW-1185">Reference proteome</keyword>
<dbReference type="PANTHER" id="PTHR46101">
    <property type="match status" value="1"/>
</dbReference>
<dbReference type="InterPro" id="IPR051151">
    <property type="entry name" value="Group_II_Decarboxylase"/>
</dbReference>
<comment type="similarity">
    <text evidence="1">Belongs to the group II decarboxylase family.</text>
</comment>